<evidence type="ECO:0000259" key="1">
    <source>
        <dbReference type="Pfam" id="PF17182"/>
    </source>
</evidence>
<dbReference type="EMBL" id="GEDC01007199">
    <property type="protein sequence ID" value="JAS30099.1"/>
    <property type="molecule type" value="Transcribed_RNA"/>
</dbReference>
<dbReference type="SUPFAM" id="SSF52266">
    <property type="entry name" value="SGNH hydrolase"/>
    <property type="match status" value="1"/>
</dbReference>
<reference evidence="3" key="1">
    <citation type="submission" date="2015-12" db="EMBL/GenBank/DDBJ databases">
        <title>De novo transcriptome assembly of four potential Pierce s Disease insect vectors from Arizona vineyards.</title>
        <authorList>
            <person name="Tassone E.E."/>
        </authorList>
    </citation>
    <scope>NUCLEOTIDE SEQUENCE</scope>
</reference>
<name>A0A1B6CGV0_9HEMI</name>
<dbReference type="EMBL" id="GEDC01025689">
    <property type="protein sequence ID" value="JAS11609.1"/>
    <property type="molecule type" value="Transcribed_RNA"/>
</dbReference>
<dbReference type="AlphaFoldDB" id="A0A1B6CGV0"/>
<dbReference type="InterPro" id="IPR033447">
    <property type="entry name" value="OSK"/>
</dbReference>
<accession>A0A1B6CGV0</accession>
<dbReference type="Pfam" id="PF17182">
    <property type="entry name" value="OSK"/>
    <property type="match status" value="1"/>
</dbReference>
<feature type="domain" description="OSK" evidence="1">
    <location>
        <begin position="243"/>
        <end position="411"/>
    </location>
</feature>
<gene>
    <name evidence="2" type="ORF">g.22381</name>
    <name evidence="3" type="ORF">g.22383</name>
    <name evidence="4" type="ORF">g.22385</name>
</gene>
<protein>
    <recommendedName>
        <fullName evidence="1">OSK domain-containing protein</fullName>
    </recommendedName>
</protein>
<dbReference type="Gene3D" id="3.40.50.1110">
    <property type="entry name" value="SGNH hydrolase"/>
    <property type="match status" value="1"/>
</dbReference>
<organism evidence="3">
    <name type="scientific">Clastoptera arizonana</name>
    <name type="common">Arizona spittle bug</name>
    <dbReference type="NCBI Taxonomy" id="38151"/>
    <lineage>
        <taxon>Eukaryota</taxon>
        <taxon>Metazoa</taxon>
        <taxon>Ecdysozoa</taxon>
        <taxon>Arthropoda</taxon>
        <taxon>Hexapoda</taxon>
        <taxon>Insecta</taxon>
        <taxon>Pterygota</taxon>
        <taxon>Neoptera</taxon>
        <taxon>Paraneoptera</taxon>
        <taxon>Hemiptera</taxon>
        <taxon>Auchenorrhyncha</taxon>
        <taxon>Cercopoidea</taxon>
        <taxon>Clastopteridae</taxon>
        <taxon>Clastoptera</taxon>
    </lineage>
</organism>
<sequence length="438" mass="50696">MNQNNKWSVTKVSLQNSDIKPKRTPIVIRFDSDESKSKKPYSVVRRKSEYSGSTIIKKQNVIRSINFNSEQNKIVKNKNIDNFNSSDSSSITGISYEMLDNEASLNSSQKLGCGGISKKAIKIRKHENYDIKSLILENKDLHSSFDSSFTISNDEDENLTIDNIKNESSSSKLKRKYIVINNETEKQQNISKRVNIKLNDSDIARNTPDNRNRRKYIEIKHDIENPDSRKKRKYTEIKYNLEESHFDPNFIGYQLVGDSQFCRFGQQILNLERVATPNGKGRIGICVSGQTILDLHNRVKEGYYPISKKIILMIGTNDLLRNQDGMTMCHHLSDLVYTLKQRTENIVLFTLPPIPKIESDLSHWDRLEMYNNHIKYLCDGNSVLLGDISPLFIHTNNDSSERSLFEAYFPGWQKREDLIHLNKRGFKKIKEFLLSNFL</sequence>
<proteinExistence type="predicted"/>
<evidence type="ECO:0000313" key="2">
    <source>
        <dbReference type="EMBL" id="JAS11609.1"/>
    </source>
</evidence>
<evidence type="ECO:0000313" key="3">
    <source>
        <dbReference type="EMBL" id="JAS12726.1"/>
    </source>
</evidence>
<evidence type="ECO:0000313" key="4">
    <source>
        <dbReference type="EMBL" id="JAS30099.1"/>
    </source>
</evidence>
<dbReference type="EMBL" id="GEDC01024572">
    <property type="protein sequence ID" value="JAS12726.1"/>
    <property type="molecule type" value="Transcribed_RNA"/>
</dbReference>
<dbReference type="InterPro" id="IPR036514">
    <property type="entry name" value="SGNH_hydro_sf"/>
</dbReference>